<gene>
    <name evidence="7" type="ORF">VB854_20520</name>
</gene>
<feature type="repeat" description="WD" evidence="3">
    <location>
        <begin position="464"/>
        <end position="505"/>
    </location>
</feature>
<dbReference type="SMART" id="SM00320">
    <property type="entry name" value="WD40"/>
    <property type="match status" value="7"/>
</dbReference>
<feature type="repeat" description="WD" evidence="3">
    <location>
        <begin position="633"/>
        <end position="668"/>
    </location>
</feature>
<feature type="repeat" description="WD" evidence="3">
    <location>
        <begin position="506"/>
        <end position="547"/>
    </location>
</feature>
<dbReference type="PROSITE" id="PS50082">
    <property type="entry name" value="WD_REPEATS_2"/>
    <property type="match status" value="7"/>
</dbReference>
<dbReference type="EC" id="2.7.11.1" evidence="7"/>
<keyword evidence="8" id="KW-1185">Reference proteome</keyword>
<evidence type="ECO:0000313" key="7">
    <source>
        <dbReference type="EMBL" id="MEA5521329.1"/>
    </source>
</evidence>
<accession>A0ABU5U2K1</accession>
<dbReference type="Pfam" id="PF00400">
    <property type="entry name" value="WD40"/>
    <property type="match status" value="2"/>
</dbReference>
<keyword evidence="7" id="KW-0808">Transferase</keyword>
<dbReference type="PROSITE" id="PS50294">
    <property type="entry name" value="WD_REPEATS_REGION"/>
    <property type="match status" value="6"/>
</dbReference>
<dbReference type="Pfam" id="PF00069">
    <property type="entry name" value="Pkinase"/>
    <property type="match status" value="1"/>
</dbReference>
<dbReference type="RefSeq" id="WP_323276206.1">
    <property type="nucleotide sequence ID" value="NZ_JAYGHT010000131.1"/>
</dbReference>
<feature type="compositionally biased region" description="Polar residues" evidence="5">
    <location>
        <begin position="326"/>
        <end position="361"/>
    </location>
</feature>
<feature type="region of interest" description="Disordered" evidence="5">
    <location>
        <begin position="313"/>
        <end position="367"/>
    </location>
</feature>
<keyword evidence="7" id="KW-0418">Kinase</keyword>
<dbReference type="SUPFAM" id="SSF56112">
    <property type="entry name" value="Protein kinase-like (PK-like)"/>
    <property type="match status" value="1"/>
</dbReference>
<evidence type="ECO:0000256" key="3">
    <source>
        <dbReference type="PROSITE-ProRule" id="PRU00221"/>
    </source>
</evidence>
<dbReference type="InterPro" id="IPR020472">
    <property type="entry name" value="WD40_PAC1"/>
</dbReference>
<comment type="caution">
    <text evidence="7">The sequence shown here is derived from an EMBL/GenBank/DDBJ whole genome shotgun (WGS) entry which is preliminary data.</text>
</comment>
<dbReference type="Gene3D" id="2.130.10.10">
    <property type="entry name" value="YVTN repeat-like/Quinoprotein amine dehydrogenase"/>
    <property type="match status" value="3"/>
</dbReference>
<evidence type="ECO:0000256" key="2">
    <source>
        <dbReference type="ARBA" id="ARBA00022737"/>
    </source>
</evidence>
<proteinExistence type="predicted"/>
<protein>
    <submittedName>
        <fullName evidence="7">WD40 repeat domain-containing serine/threonine-protein kinase</fullName>
        <ecNumber evidence="7">2.7.11.1</ecNumber>
    </submittedName>
</protein>
<feature type="repeat" description="WD" evidence="3">
    <location>
        <begin position="422"/>
        <end position="463"/>
    </location>
</feature>
<evidence type="ECO:0000313" key="8">
    <source>
        <dbReference type="Proteomes" id="UP001301728"/>
    </source>
</evidence>
<dbReference type="InterPro" id="IPR011009">
    <property type="entry name" value="Kinase-like_dom_sf"/>
</dbReference>
<dbReference type="CDD" id="cd14014">
    <property type="entry name" value="STKc_PknB_like"/>
    <property type="match status" value="1"/>
</dbReference>
<sequence>MSYCLNPHCKQPQNSDNSKFCLTCGAKLLLRERYRAIKPIGFGGFGKTFLALDEDKPSRPPCVIKQFFPQTQGSHNAAKAAELFQQEAVRLDQLGKHPQIPDLLAHFEQDQNLYLVQEYIEGENLEQELIRNDTFDEAKIRQLLDDLLPVLQFIHQHQVIHRDIKPANIIRRSALSTHTSNIGSFPGQLVLVDFGAAKVVTTTQPPMMGTIIGSPEYIAPEQTRGQAVYASDLYSLGVTCIYLLTQISPFDLFDINEDRWIWRDYLKGQPFTAQLGRVLDKMLMTTPNQRYQTPLQVLKDLYPDRIPAKILRNIQLTSPPSPPSNVTPRLSHQTPLSSVPPQSQRTSVQKTSPPLSRQTPVKPTRVTPLRSPTWSCLYTLKGHRNAVTSISFSPTENIIASGSQDQTLEIWQLERGKRWYTLTGHSNWVTSIAISPNGEILASGSRDHTIEIWDLKKGKRWYTLTGHQDGVEVVAFSPNGEILASGSRDRTIEIWDLKKGKRWYTLSGHQDRVYGLAFSLDGRLLVSGSRDQTVRLWDLQKAKALQIVQDHSDWVRTVALSSNGQQLATGSRDGMIKLWQLQGESLVIQRTLRADQSDVFSIAYSSDGQLLASGNQHGIDLWDVKSGTLLETLTDHSGDVLSVMFCKQSLRLASGSYDQTVKIWQPQS</sequence>
<dbReference type="EMBL" id="JAYGHT010000131">
    <property type="protein sequence ID" value="MEA5521329.1"/>
    <property type="molecule type" value="Genomic_DNA"/>
</dbReference>
<dbReference type="PROSITE" id="PS50011">
    <property type="entry name" value="PROTEIN_KINASE_DOM"/>
    <property type="match status" value="1"/>
</dbReference>
<dbReference type="PROSITE" id="PS00107">
    <property type="entry name" value="PROTEIN_KINASE_ATP"/>
    <property type="match status" value="1"/>
</dbReference>
<feature type="domain" description="Protein kinase" evidence="6">
    <location>
        <begin position="34"/>
        <end position="302"/>
    </location>
</feature>
<feature type="repeat" description="WD" evidence="3">
    <location>
        <begin position="548"/>
        <end position="589"/>
    </location>
</feature>
<dbReference type="SUPFAM" id="SSF50978">
    <property type="entry name" value="WD40 repeat-like"/>
    <property type="match status" value="1"/>
</dbReference>
<dbReference type="InterPro" id="IPR017441">
    <property type="entry name" value="Protein_kinase_ATP_BS"/>
</dbReference>
<feature type="binding site" evidence="4">
    <location>
        <position position="65"/>
    </location>
    <ligand>
        <name>ATP</name>
        <dbReference type="ChEBI" id="CHEBI:30616"/>
    </ligand>
</feature>
<keyword evidence="2" id="KW-0677">Repeat</keyword>
<dbReference type="InterPro" id="IPR000719">
    <property type="entry name" value="Prot_kinase_dom"/>
</dbReference>
<evidence type="ECO:0000256" key="5">
    <source>
        <dbReference type="SAM" id="MobiDB-lite"/>
    </source>
</evidence>
<dbReference type="PANTHER" id="PTHR22847">
    <property type="entry name" value="WD40 REPEAT PROTEIN"/>
    <property type="match status" value="1"/>
</dbReference>
<dbReference type="InterPro" id="IPR001680">
    <property type="entry name" value="WD40_rpt"/>
</dbReference>
<dbReference type="SMART" id="SM00220">
    <property type="entry name" value="S_TKc"/>
    <property type="match status" value="1"/>
</dbReference>
<name>A0ABU5U2K1_9CYAN</name>
<dbReference type="InterPro" id="IPR036322">
    <property type="entry name" value="WD40_repeat_dom_sf"/>
</dbReference>
<organism evidence="7 8">
    <name type="scientific">Limnoraphis robusta CCNP1315</name>
    <dbReference type="NCBI Taxonomy" id="3110306"/>
    <lineage>
        <taxon>Bacteria</taxon>
        <taxon>Bacillati</taxon>
        <taxon>Cyanobacteriota</taxon>
        <taxon>Cyanophyceae</taxon>
        <taxon>Oscillatoriophycideae</taxon>
        <taxon>Oscillatoriales</taxon>
        <taxon>Sirenicapillariaceae</taxon>
        <taxon>Limnoraphis</taxon>
    </lineage>
</organism>
<dbReference type="Gene3D" id="1.10.510.10">
    <property type="entry name" value="Transferase(Phosphotransferase) domain 1"/>
    <property type="match status" value="1"/>
</dbReference>
<feature type="repeat" description="WD" evidence="3">
    <location>
        <begin position="380"/>
        <end position="421"/>
    </location>
</feature>
<dbReference type="InterPro" id="IPR015943">
    <property type="entry name" value="WD40/YVTN_repeat-like_dom_sf"/>
</dbReference>
<dbReference type="InterPro" id="IPR019775">
    <property type="entry name" value="WD40_repeat_CS"/>
</dbReference>
<keyword evidence="4" id="KW-0067">ATP-binding</keyword>
<dbReference type="CDD" id="cd00200">
    <property type="entry name" value="WD40"/>
    <property type="match status" value="1"/>
</dbReference>
<reference evidence="7 8" key="1">
    <citation type="submission" date="2023-12" db="EMBL/GenBank/DDBJ databases">
        <title>Baltic Sea Cyanobacteria.</title>
        <authorList>
            <person name="Delbaje E."/>
            <person name="Fewer D.P."/>
            <person name="Shishido T.K."/>
        </authorList>
    </citation>
    <scope>NUCLEOTIDE SEQUENCE [LARGE SCALE GENOMIC DNA]</scope>
    <source>
        <strain evidence="7 8">CCNP 1315</strain>
    </source>
</reference>
<keyword evidence="1 3" id="KW-0853">WD repeat</keyword>
<evidence type="ECO:0000256" key="4">
    <source>
        <dbReference type="PROSITE-ProRule" id="PRU10141"/>
    </source>
</evidence>
<dbReference type="Pfam" id="PF25173">
    <property type="entry name" value="Beta-prop_WDR3_1st"/>
    <property type="match status" value="1"/>
</dbReference>
<dbReference type="PRINTS" id="PR00320">
    <property type="entry name" value="GPROTEINBRPT"/>
</dbReference>
<dbReference type="NCBIfam" id="NF045510">
    <property type="entry name" value="4Cys_prefix_kin"/>
    <property type="match status" value="1"/>
</dbReference>
<evidence type="ECO:0000259" key="6">
    <source>
        <dbReference type="PROSITE" id="PS50011"/>
    </source>
</evidence>
<dbReference type="PANTHER" id="PTHR22847:SF637">
    <property type="entry name" value="WD REPEAT DOMAIN 5B"/>
    <property type="match status" value="1"/>
</dbReference>
<keyword evidence="4" id="KW-0547">Nucleotide-binding</keyword>
<evidence type="ECO:0000256" key="1">
    <source>
        <dbReference type="ARBA" id="ARBA00022574"/>
    </source>
</evidence>
<feature type="repeat" description="WD" evidence="3">
    <location>
        <begin position="592"/>
        <end position="632"/>
    </location>
</feature>
<dbReference type="PROSITE" id="PS00678">
    <property type="entry name" value="WD_REPEATS_1"/>
    <property type="match status" value="3"/>
</dbReference>
<dbReference type="Proteomes" id="UP001301728">
    <property type="component" value="Unassembled WGS sequence"/>
</dbReference>
<dbReference type="GO" id="GO:0004674">
    <property type="term" value="F:protein serine/threonine kinase activity"/>
    <property type="evidence" value="ECO:0007669"/>
    <property type="project" value="UniProtKB-EC"/>
</dbReference>